<evidence type="ECO:0000313" key="2">
    <source>
        <dbReference type="Proteomes" id="UP001324380"/>
    </source>
</evidence>
<dbReference type="EMBL" id="CP139558">
    <property type="protein sequence ID" value="WPU96513.1"/>
    <property type="molecule type" value="Genomic_DNA"/>
</dbReference>
<keyword evidence="2" id="KW-1185">Reference proteome</keyword>
<gene>
    <name evidence="1" type="ORF">SNE25_13395</name>
</gene>
<sequence>MMEPIMMFIIATIIVAILLVAFNKQQEDKVSDHLYTNDVQQLYQLTTAEYKINALENHQLNKFNHIEGTEMPNIAQELDRLTTAFNNGEIPLNELNSRLDYLLNMFNTDNSGIMQAY</sequence>
<proteinExistence type="predicted"/>
<dbReference type="Proteomes" id="UP001324380">
    <property type="component" value="Chromosome"/>
</dbReference>
<accession>A0ABZ0TWS2</accession>
<dbReference type="RefSeq" id="WP_321565607.1">
    <property type="nucleotide sequence ID" value="NZ_CP139558.1"/>
</dbReference>
<organism evidence="1 2">
    <name type="scientific">Mucilaginibacter sabulilitoris</name>
    <dbReference type="NCBI Taxonomy" id="1173583"/>
    <lineage>
        <taxon>Bacteria</taxon>
        <taxon>Pseudomonadati</taxon>
        <taxon>Bacteroidota</taxon>
        <taxon>Sphingobacteriia</taxon>
        <taxon>Sphingobacteriales</taxon>
        <taxon>Sphingobacteriaceae</taxon>
        <taxon>Mucilaginibacter</taxon>
    </lineage>
</organism>
<evidence type="ECO:0008006" key="3">
    <source>
        <dbReference type="Google" id="ProtNLM"/>
    </source>
</evidence>
<name>A0ABZ0TWS2_9SPHI</name>
<evidence type="ECO:0000313" key="1">
    <source>
        <dbReference type="EMBL" id="WPU96513.1"/>
    </source>
</evidence>
<reference evidence="1 2" key="1">
    <citation type="submission" date="2023-11" db="EMBL/GenBank/DDBJ databases">
        <title>Analysis of the Genomes of Mucilaginibacter gossypii cycad 4 and M. sabulilitoris SNA2: microbes with the potential for plant growth promotion.</title>
        <authorList>
            <person name="Hirsch A.M."/>
            <person name="Humm E."/>
            <person name="Rubbi M."/>
            <person name="Del Vecchio G."/>
            <person name="Ha S.M."/>
            <person name="Pellegrini M."/>
            <person name="Gunsalus R.P."/>
        </authorList>
    </citation>
    <scope>NUCLEOTIDE SEQUENCE [LARGE SCALE GENOMIC DNA]</scope>
    <source>
        <strain evidence="1 2">SNA2</strain>
    </source>
</reference>
<protein>
    <recommendedName>
        <fullName evidence="3">EF-hand domain-containing protein</fullName>
    </recommendedName>
</protein>